<accession>A0A367KCP1</accession>
<dbReference type="InterPro" id="IPR003395">
    <property type="entry name" value="RecF/RecN/SMC_N"/>
</dbReference>
<evidence type="ECO:0000256" key="3">
    <source>
        <dbReference type="ARBA" id="ARBA00022618"/>
    </source>
</evidence>
<evidence type="ECO:0000256" key="6">
    <source>
        <dbReference type="ARBA" id="ARBA00022840"/>
    </source>
</evidence>
<dbReference type="SUPFAM" id="SSF52540">
    <property type="entry name" value="P-loop containing nucleoside triphosphate hydrolases"/>
    <property type="match status" value="1"/>
</dbReference>
<evidence type="ECO:0000256" key="7">
    <source>
        <dbReference type="ARBA" id="ARBA00023054"/>
    </source>
</evidence>
<keyword evidence="3" id="KW-0132">Cell division</keyword>
<dbReference type="FunFam" id="3.40.50.300:FF:000385">
    <property type="entry name" value="Structural maintenance of chromosomes 2"/>
    <property type="match status" value="1"/>
</dbReference>
<dbReference type="AlphaFoldDB" id="A0A367KCP1"/>
<dbReference type="Proteomes" id="UP000252139">
    <property type="component" value="Unassembled WGS sequence"/>
</dbReference>
<keyword evidence="8" id="KW-0226">DNA condensation</keyword>
<dbReference type="Gene3D" id="1.20.1060.20">
    <property type="match status" value="1"/>
</dbReference>
<dbReference type="InterPro" id="IPR024704">
    <property type="entry name" value="SMC"/>
</dbReference>
<dbReference type="GO" id="GO:0005694">
    <property type="term" value="C:chromosome"/>
    <property type="evidence" value="ECO:0007669"/>
    <property type="project" value="InterPro"/>
</dbReference>
<evidence type="ECO:0000256" key="5">
    <source>
        <dbReference type="ARBA" id="ARBA00022776"/>
    </source>
</evidence>
<dbReference type="Pfam" id="PF02463">
    <property type="entry name" value="SMC_N"/>
    <property type="match status" value="1"/>
</dbReference>
<dbReference type="GO" id="GO:0005524">
    <property type="term" value="F:ATP binding"/>
    <property type="evidence" value="ECO:0007669"/>
    <property type="project" value="UniProtKB-KW"/>
</dbReference>
<gene>
    <name evidence="15" type="primary">SMC2</name>
    <name evidence="15" type="ORF">CU097_003977</name>
</gene>
<dbReference type="PIRSF" id="PIRSF005719">
    <property type="entry name" value="SMC"/>
    <property type="match status" value="1"/>
</dbReference>
<feature type="coiled-coil region" evidence="12">
    <location>
        <begin position="1015"/>
        <end position="1081"/>
    </location>
</feature>
<keyword evidence="4" id="KW-0547">Nucleotide-binding</keyword>
<proteinExistence type="inferred from homology"/>
<dbReference type="CDD" id="cd03273">
    <property type="entry name" value="ABC_SMC2_euk"/>
    <property type="match status" value="1"/>
</dbReference>
<keyword evidence="5" id="KW-0498">Mitosis</keyword>
<dbReference type="InterPro" id="IPR027417">
    <property type="entry name" value="P-loop_NTPase"/>
</dbReference>
<evidence type="ECO:0000256" key="10">
    <source>
        <dbReference type="ARBA" id="ARBA00023306"/>
    </source>
</evidence>
<evidence type="ECO:0000256" key="2">
    <source>
        <dbReference type="ARBA" id="ARBA00005231"/>
    </source>
</evidence>
<feature type="coiled-coil region" evidence="12">
    <location>
        <begin position="304"/>
        <end position="369"/>
    </location>
</feature>
<reference evidence="15 16" key="1">
    <citation type="journal article" date="2018" name="G3 (Bethesda)">
        <title>Phylogenetic and Phylogenomic Definition of Rhizopus Species.</title>
        <authorList>
            <person name="Gryganskyi A.P."/>
            <person name="Golan J."/>
            <person name="Dolatabadi S."/>
            <person name="Mondo S."/>
            <person name="Robb S."/>
            <person name="Idnurm A."/>
            <person name="Muszewska A."/>
            <person name="Steczkiewicz K."/>
            <person name="Masonjones S."/>
            <person name="Liao H.L."/>
            <person name="Gajdeczka M.T."/>
            <person name="Anike F."/>
            <person name="Vuek A."/>
            <person name="Anishchenko I.M."/>
            <person name="Voigt K."/>
            <person name="de Hoog G.S."/>
            <person name="Smith M.E."/>
            <person name="Heitman J."/>
            <person name="Vilgalys R."/>
            <person name="Stajich J.E."/>
        </authorList>
    </citation>
    <scope>NUCLEOTIDE SEQUENCE [LARGE SCALE GENOMIC DNA]</scope>
    <source>
        <strain evidence="15 16">CBS 357.93</strain>
    </source>
</reference>
<evidence type="ECO:0000256" key="4">
    <source>
        <dbReference type="ARBA" id="ARBA00022741"/>
    </source>
</evidence>
<dbReference type="InterPro" id="IPR027120">
    <property type="entry name" value="Smc2_ABC"/>
</dbReference>
<name>A0A367KCP1_RHIAZ</name>
<comment type="subcellular location">
    <subcellularLocation>
        <location evidence="1 11">Nucleus</location>
    </subcellularLocation>
</comment>
<feature type="coiled-coil region" evidence="12">
    <location>
        <begin position="734"/>
        <end position="990"/>
    </location>
</feature>
<evidence type="ECO:0000256" key="11">
    <source>
        <dbReference type="PIRNR" id="PIRNR005719"/>
    </source>
</evidence>
<keyword evidence="7 12" id="KW-0175">Coiled coil</keyword>
<dbReference type="EMBL" id="PJQL01000112">
    <property type="protein sequence ID" value="RCH99591.1"/>
    <property type="molecule type" value="Genomic_DNA"/>
</dbReference>
<dbReference type="Gene3D" id="1.10.287.1490">
    <property type="match status" value="1"/>
</dbReference>
<dbReference type="PANTHER" id="PTHR43977">
    <property type="entry name" value="STRUCTURAL MAINTENANCE OF CHROMOSOMES PROTEIN 3"/>
    <property type="match status" value="1"/>
</dbReference>
<keyword evidence="10" id="KW-0131">Cell cycle</keyword>
<dbReference type="SUPFAM" id="SSF75553">
    <property type="entry name" value="Smc hinge domain"/>
    <property type="match status" value="1"/>
</dbReference>
<feature type="coiled-coil region" evidence="12">
    <location>
        <begin position="493"/>
        <end position="554"/>
    </location>
</feature>
<keyword evidence="16" id="KW-1185">Reference proteome</keyword>
<evidence type="ECO:0000256" key="8">
    <source>
        <dbReference type="ARBA" id="ARBA00023067"/>
    </source>
</evidence>
<evidence type="ECO:0000256" key="13">
    <source>
        <dbReference type="SAM" id="MobiDB-lite"/>
    </source>
</evidence>
<feature type="domain" description="SMC hinge" evidence="14">
    <location>
        <begin position="572"/>
        <end position="693"/>
    </location>
</feature>
<comment type="similarity">
    <text evidence="2">Belongs to the SMC family. SMC2 subfamily.</text>
</comment>
<feature type="coiled-coil region" evidence="12">
    <location>
        <begin position="405"/>
        <end position="432"/>
    </location>
</feature>
<evidence type="ECO:0000256" key="1">
    <source>
        <dbReference type="ARBA" id="ARBA00004123"/>
    </source>
</evidence>
<dbReference type="InterPro" id="IPR036277">
    <property type="entry name" value="SMC_hinge_sf"/>
</dbReference>
<comment type="caution">
    <text evidence="15">The sequence shown here is derived from an EMBL/GenBank/DDBJ whole genome shotgun (WGS) entry which is preliminary data.</text>
</comment>
<dbReference type="GO" id="GO:0007076">
    <property type="term" value="P:mitotic chromosome condensation"/>
    <property type="evidence" value="ECO:0007669"/>
    <property type="project" value="UniProtKB-ARBA"/>
</dbReference>
<dbReference type="SMART" id="SM00968">
    <property type="entry name" value="SMC_hinge"/>
    <property type="match status" value="1"/>
</dbReference>
<keyword evidence="9 11" id="KW-0539">Nucleus</keyword>
<organism evidence="15 16">
    <name type="scientific">Rhizopus azygosporus</name>
    <name type="common">Rhizopus microsporus var. azygosporus</name>
    <dbReference type="NCBI Taxonomy" id="86630"/>
    <lineage>
        <taxon>Eukaryota</taxon>
        <taxon>Fungi</taxon>
        <taxon>Fungi incertae sedis</taxon>
        <taxon>Mucoromycota</taxon>
        <taxon>Mucoromycotina</taxon>
        <taxon>Mucoromycetes</taxon>
        <taxon>Mucorales</taxon>
        <taxon>Mucorineae</taxon>
        <taxon>Rhizopodaceae</taxon>
        <taxon>Rhizopus</taxon>
    </lineage>
</organism>
<sequence length="1243" mass="141558">MKNSMPTLSVSKVSLNNGPFKILSVLRHILEKYETLNMAQPSQDAKDSVNQMYLEELIIEGFKSYVSRTHITGWDPEFNAITGLNGTGKSNILDAICFVLGITNLSQVRASNLQDLIYKRGQAGVTKASVTVVFNNEDREKSPVGFETHNQITVTRQVLVGGRTKYIINGHNAQQQTVQNLFQSVQLNINNPHFLIMQGRITKVLNMKPTEILSMVEEAAGTKMFEDRKIKAIATIAKKERKVEEINKILAEEIMPKLDQLRLEKRVYLDYQKNESEMERLKRLLISYEYKKHEERLNKSSLDNDRKIEEIDNLKKSIQLLQSEIDKLDEDMQSVTNKMKQSGSSSSRIKQLESSIKDYSTQLVRLNTKKGLLETSVTEEQKAISALAAQRGELMKNLSEKKASYMAVSKEYEEFKKEYDAKTEEMKSTDELIQTLTTGISAEEGHENGYMEQLQQSKNMVNQASTAEEQASLKIKHLRKELAEKEPQAAKALAESQGSVVALEKKKAEIEELEKRLGTFSWTPDRENELLRRRRQLHDALNDLYDKQEQLSRKLSNLDFQYSLPSADFDRSQVKGLVAELITLDKEHFDASTALEICAGGKLYNVVIENEKVGAQLLDKGKLRRRWTLVPLNKIQGFRVSAEKIATAEKIAPGKVNLALNLIGYDEEVHAAMEWIFGNTFICEDAQTAKDVTFNKGVSVKSVTLDGDVYDPHGTLSGGSKPNSSGILIRIQELNDVKADVRYHKKELDALEDELENAQKYIAEYRQYKQRLDLQRHELSLLEQRMKKSIHAQLASRIESVKEQITQQEAAREQAKLAKEQAIATCKKIEAEMADFNNNKDTKLNELTTKVEQLKSQLKKNASKLKDMQRTVQTFELEIEQLDADIRACEADIEKVKDSIDQYKMQIVEMQQEIDSIESSIAEKKGELKKETQELNARNEELKELSALHTRKSEEVVELNLKVQKLTHDIDRFQKDRQHSRQAVEDLEGQNEWIADEKHLFGQPGTNYDYTNGNIPDLRKQLQQLTANHETLRKKINVRVMNMIDNVEKKEASLKQMIATVEKDKQKIEDTINTLENYKLEALEKTYTKVNKDFAEIFGDLLAGNTCKLQPPEGKTISDGLEVKVCLGGVWKQSLTELSGGQRSLIALSLILSLLQFKPAPMYILDEVDAALDLSHTQNIGSLLRTRFKGSQFLVVSLKDGMFNNANVLFKTRFKDGTSVVERTTPYRQESADQAHHRKRARN</sequence>
<protein>
    <recommendedName>
        <fullName evidence="11">Structural maintenance of chromosomes protein</fullName>
    </recommendedName>
</protein>
<dbReference type="GO" id="GO:0005634">
    <property type="term" value="C:nucleus"/>
    <property type="evidence" value="ECO:0007669"/>
    <property type="project" value="UniProtKB-SubCell"/>
</dbReference>
<dbReference type="Gene3D" id="3.30.70.1620">
    <property type="match status" value="1"/>
</dbReference>
<evidence type="ECO:0000313" key="16">
    <source>
        <dbReference type="Proteomes" id="UP000252139"/>
    </source>
</evidence>
<dbReference type="FunFam" id="3.40.50.300:FF:000278">
    <property type="entry name" value="Structural maintenance of chromosomes 2"/>
    <property type="match status" value="1"/>
</dbReference>
<dbReference type="GO" id="GO:0051301">
    <property type="term" value="P:cell division"/>
    <property type="evidence" value="ECO:0007669"/>
    <property type="project" value="UniProtKB-KW"/>
</dbReference>
<dbReference type="STRING" id="86630.A0A367KCP1"/>
<evidence type="ECO:0000256" key="12">
    <source>
        <dbReference type="SAM" id="Coils"/>
    </source>
</evidence>
<dbReference type="GO" id="GO:0016887">
    <property type="term" value="F:ATP hydrolysis activity"/>
    <property type="evidence" value="ECO:0007669"/>
    <property type="project" value="InterPro"/>
</dbReference>
<dbReference type="Gene3D" id="3.40.50.300">
    <property type="entry name" value="P-loop containing nucleotide triphosphate hydrolases"/>
    <property type="match status" value="2"/>
</dbReference>
<feature type="region of interest" description="Disordered" evidence="13">
    <location>
        <begin position="1221"/>
        <end position="1243"/>
    </location>
</feature>
<keyword evidence="6" id="KW-0067">ATP-binding</keyword>
<evidence type="ECO:0000256" key="9">
    <source>
        <dbReference type="ARBA" id="ARBA00023242"/>
    </source>
</evidence>
<dbReference type="InterPro" id="IPR010935">
    <property type="entry name" value="SMC_hinge"/>
</dbReference>
<dbReference type="OrthoDB" id="10255539at2759"/>
<evidence type="ECO:0000259" key="14">
    <source>
        <dbReference type="SMART" id="SM00968"/>
    </source>
</evidence>
<dbReference type="Pfam" id="PF06470">
    <property type="entry name" value="SMC_hinge"/>
    <property type="match status" value="1"/>
</dbReference>
<evidence type="ECO:0000313" key="15">
    <source>
        <dbReference type="EMBL" id="RCH99591.1"/>
    </source>
</evidence>